<keyword evidence="2" id="KW-0479">Metal-binding</keyword>
<dbReference type="InterPro" id="IPR051059">
    <property type="entry name" value="VerF-like"/>
</dbReference>
<evidence type="ECO:0000256" key="2">
    <source>
        <dbReference type="ARBA" id="ARBA00022723"/>
    </source>
</evidence>
<protein>
    <recommendedName>
        <fullName evidence="8">Xylanolytic transcriptional activator regulatory domain-containing protein</fullName>
    </recommendedName>
</protein>
<reference evidence="9 10" key="1">
    <citation type="submission" date="2016-10" db="EMBL/GenBank/DDBJ databases">
        <title>Draft genome sequence of Coniochaeta ligniaria NRRL30616, a lignocellulolytic fungus for bioabatement of inhibitors in plant biomass hydrolysates.</title>
        <authorList>
            <consortium name="DOE Joint Genome Institute"/>
            <person name="Jimenez D.J."/>
            <person name="Hector R.E."/>
            <person name="Riley R."/>
            <person name="Sun H."/>
            <person name="Grigoriev I.V."/>
            <person name="Van Elsas J.D."/>
            <person name="Nichols N.N."/>
        </authorList>
    </citation>
    <scope>NUCLEOTIDE SEQUENCE [LARGE SCALE GENOMIC DNA]</scope>
    <source>
        <strain evidence="9 10">NRRL 30616</strain>
    </source>
</reference>
<dbReference type="GO" id="GO:0008270">
    <property type="term" value="F:zinc ion binding"/>
    <property type="evidence" value="ECO:0007669"/>
    <property type="project" value="UniProtKB-KW"/>
</dbReference>
<feature type="region of interest" description="Disordered" evidence="7">
    <location>
        <begin position="1"/>
        <end position="117"/>
    </location>
</feature>
<dbReference type="InterPro" id="IPR007219">
    <property type="entry name" value="XnlR_reg_dom"/>
</dbReference>
<evidence type="ECO:0000256" key="3">
    <source>
        <dbReference type="ARBA" id="ARBA00022737"/>
    </source>
</evidence>
<dbReference type="Proteomes" id="UP000182658">
    <property type="component" value="Unassembled WGS sequence"/>
</dbReference>
<proteinExistence type="predicted"/>
<name>A0A1J7IEL4_9PEZI</name>
<evidence type="ECO:0000256" key="4">
    <source>
        <dbReference type="ARBA" id="ARBA00022771"/>
    </source>
</evidence>
<organism evidence="9 10">
    <name type="scientific">Coniochaeta ligniaria NRRL 30616</name>
    <dbReference type="NCBI Taxonomy" id="1408157"/>
    <lineage>
        <taxon>Eukaryota</taxon>
        <taxon>Fungi</taxon>
        <taxon>Dikarya</taxon>
        <taxon>Ascomycota</taxon>
        <taxon>Pezizomycotina</taxon>
        <taxon>Sordariomycetes</taxon>
        <taxon>Sordariomycetidae</taxon>
        <taxon>Coniochaetales</taxon>
        <taxon>Coniochaetaceae</taxon>
        <taxon>Coniochaeta</taxon>
    </lineage>
</organism>
<accession>A0A1J7IEL4</accession>
<keyword evidence="4" id="KW-0863">Zinc-finger</keyword>
<keyword evidence="5" id="KW-0862">Zinc</keyword>
<evidence type="ECO:0000259" key="8">
    <source>
        <dbReference type="Pfam" id="PF04082"/>
    </source>
</evidence>
<evidence type="ECO:0000313" key="10">
    <source>
        <dbReference type="Proteomes" id="UP000182658"/>
    </source>
</evidence>
<dbReference type="GO" id="GO:0000981">
    <property type="term" value="F:DNA-binding transcription factor activity, RNA polymerase II-specific"/>
    <property type="evidence" value="ECO:0007669"/>
    <property type="project" value="InterPro"/>
</dbReference>
<evidence type="ECO:0000256" key="1">
    <source>
        <dbReference type="ARBA" id="ARBA00004123"/>
    </source>
</evidence>
<keyword evidence="10" id="KW-1185">Reference proteome</keyword>
<dbReference type="EMBL" id="KV875101">
    <property type="protein sequence ID" value="OIW25715.1"/>
    <property type="molecule type" value="Genomic_DNA"/>
</dbReference>
<dbReference type="GO" id="GO:0000785">
    <property type="term" value="C:chromatin"/>
    <property type="evidence" value="ECO:0007669"/>
    <property type="project" value="TreeGrafter"/>
</dbReference>
<evidence type="ECO:0000256" key="5">
    <source>
        <dbReference type="ARBA" id="ARBA00022833"/>
    </source>
</evidence>
<dbReference type="GO" id="GO:0006351">
    <property type="term" value="P:DNA-templated transcription"/>
    <property type="evidence" value="ECO:0007669"/>
    <property type="project" value="InterPro"/>
</dbReference>
<dbReference type="STRING" id="1408157.A0A1J7IEL4"/>
<evidence type="ECO:0000256" key="7">
    <source>
        <dbReference type="SAM" id="MobiDB-lite"/>
    </source>
</evidence>
<dbReference type="OrthoDB" id="654211at2759"/>
<dbReference type="PANTHER" id="PTHR40626:SF13">
    <property type="entry name" value="RESPIRATION FACTOR 2-RELATED"/>
    <property type="match status" value="1"/>
</dbReference>
<feature type="compositionally biased region" description="Basic and acidic residues" evidence="7">
    <location>
        <begin position="15"/>
        <end position="32"/>
    </location>
</feature>
<dbReference type="AlphaFoldDB" id="A0A1J7IEL4"/>
<comment type="subcellular location">
    <subcellularLocation>
        <location evidence="1">Nucleus</location>
    </subcellularLocation>
</comment>
<gene>
    <name evidence="9" type="ORF">CONLIGDRAFT_621593</name>
</gene>
<keyword evidence="6" id="KW-0539">Nucleus</keyword>
<keyword evidence="3" id="KW-0677">Repeat</keyword>
<dbReference type="InParanoid" id="A0A1J7IEL4"/>
<dbReference type="GO" id="GO:0005634">
    <property type="term" value="C:nucleus"/>
    <property type="evidence" value="ECO:0007669"/>
    <property type="project" value="UniProtKB-SubCell"/>
</dbReference>
<evidence type="ECO:0000256" key="6">
    <source>
        <dbReference type="ARBA" id="ARBA00023242"/>
    </source>
</evidence>
<feature type="domain" description="Xylanolytic transcriptional activator regulatory" evidence="8">
    <location>
        <begin position="340"/>
        <end position="546"/>
    </location>
</feature>
<dbReference type="PANTHER" id="PTHR40626">
    <property type="entry name" value="MIP31509P"/>
    <property type="match status" value="1"/>
</dbReference>
<sequence>MTLTLTLPASLARDQVTRHERILHADGQEQRQDQQPQGSNQEYIADEVNVAWAQPVRPAAPQTPPRDLEEHEAYQNPGGPGQRDEAGLSPSSSSVPSSSIAGTVGSRRPPSESCTCCGAARSDKMIATAIATAMRRASADETNISSTITDISTNTQRQFSAIHDDYEPIYGSPDVHTTNYPISREHGTSGSLDQSHMPFFFSPMPDVDLNLAAFPFSPLPGDMTNLGHYQHNPQMTDDFSLQPIQMGVFDAMSDISHPAAQVIPQFDATEGRTAARRDTPNSPDTCGIPLLIQEDEPRSRPVLTLDDTAYLSIRNDLMQRLELPDHEIDIPSAQACQTFLSSYITNFHGHHLPIIHLQTLCPWTAPSPLILAMCSIGALYRLDRRRARKLYDIALRCIKTVPRPTQDDDEALVKEYHLWHVQAKMILTFYATMSGENDLFLRTMQENGFYSVLYSKVRIALGARKTGPSRMTWHDWIEHESWKRVLGGIVVTSTLTMVLFDINPGFNASQDLEFEAFHDDALWDAESSNEWRELRTNSVKEQQNPSRRRTLKEVFIDVMLERNNGSPYQVSSAFSALVLMHAVVVHMWHRVQVAQAFTGCHSSSSDWGHDQLGRSLLESATKSLARCDAFVRGGAGNETSLAGADDDAMESSLTFSCQAVRRIAYIRLFKPANPSSCRINLISVDPAEMDASITSYVTAEMERTPQLLGAVAKAFEGLRIPVKLGHLLVRKTAAFRWSVEHAVAGWEGALLVTKWVHSVELSILNGVQPSPDERDLVTLIQELLQEAEYERAPDSVSIAAGVATTWGWFLQDVWIWGITPRMGSALELLAKAYERVRRANHSRPLEAGSS</sequence>
<dbReference type="GO" id="GO:0000978">
    <property type="term" value="F:RNA polymerase II cis-regulatory region sequence-specific DNA binding"/>
    <property type="evidence" value="ECO:0007669"/>
    <property type="project" value="InterPro"/>
</dbReference>
<feature type="compositionally biased region" description="Low complexity" evidence="7">
    <location>
        <begin position="89"/>
        <end position="99"/>
    </location>
</feature>
<dbReference type="Pfam" id="PF04082">
    <property type="entry name" value="Fungal_trans"/>
    <property type="match status" value="1"/>
</dbReference>
<dbReference type="CDD" id="cd12148">
    <property type="entry name" value="fungal_TF_MHR"/>
    <property type="match status" value="1"/>
</dbReference>
<evidence type="ECO:0000313" key="9">
    <source>
        <dbReference type="EMBL" id="OIW25715.1"/>
    </source>
</evidence>